<dbReference type="Pfam" id="PF00041">
    <property type="entry name" value="fn3"/>
    <property type="match status" value="31"/>
</dbReference>
<feature type="domain" description="Fibronectin type-III" evidence="4">
    <location>
        <begin position="2043"/>
        <end position="2137"/>
    </location>
</feature>
<dbReference type="SUPFAM" id="SSF49265">
    <property type="entry name" value="Fibronectin type III"/>
    <property type="match status" value="19"/>
</dbReference>
<dbReference type="PANTHER" id="PTHR46957">
    <property type="entry name" value="CYTOKINE RECEPTOR"/>
    <property type="match status" value="1"/>
</dbReference>
<accession>A0AA35S690</accession>
<dbReference type="SMART" id="SM00060">
    <property type="entry name" value="FN3"/>
    <property type="match status" value="34"/>
</dbReference>
<evidence type="ECO:0000259" key="4">
    <source>
        <dbReference type="PROSITE" id="PS50853"/>
    </source>
</evidence>
<dbReference type="InterPro" id="IPR003961">
    <property type="entry name" value="FN3_dom"/>
</dbReference>
<gene>
    <name evidence="5" type="ORF">GBAR_LOCUS13834</name>
</gene>
<feature type="domain" description="Fibronectin type-III" evidence="4">
    <location>
        <begin position="890"/>
        <end position="981"/>
    </location>
</feature>
<dbReference type="CDD" id="cd00063">
    <property type="entry name" value="FN3"/>
    <property type="match status" value="31"/>
</dbReference>
<evidence type="ECO:0000313" key="6">
    <source>
        <dbReference type="Proteomes" id="UP001174909"/>
    </source>
</evidence>
<dbReference type="EMBL" id="CASHTH010002027">
    <property type="protein sequence ID" value="CAI8023719.1"/>
    <property type="molecule type" value="Genomic_DNA"/>
</dbReference>
<evidence type="ECO:0000256" key="1">
    <source>
        <dbReference type="ARBA" id="ARBA00022737"/>
    </source>
</evidence>
<feature type="domain" description="Fibronectin type-III" evidence="4">
    <location>
        <begin position="2432"/>
        <end position="2527"/>
    </location>
</feature>
<dbReference type="FunFam" id="2.60.40.10:FF:000028">
    <property type="entry name" value="Neuronal cell adhesion molecule"/>
    <property type="match status" value="5"/>
</dbReference>
<feature type="domain" description="Fibronectin type-III" evidence="4">
    <location>
        <begin position="3323"/>
        <end position="3419"/>
    </location>
</feature>
<feature type="domain" description="Fibronectin type-III" evidence="4">
    <location>
        <begin position="1565"/>
        <end position="1660"/>
    </location>
</feature>
<feature type="domain" description="Fibronectin type-III" evidence="4">
    <location>
        <begin position="2627"/>
        <end position="2718"/>
    </location>
</feature>
<feature type="domain" description="Fibronectin type-III" evidence="4">
    <location>
        <begin position="1854"/>
        <end position="1945"/>
    </location>
</feature>
<feature type="domain" description="Fibronectin type-III" evidence="4">
    <location>
        <begin position="2820"/>
        <end position="2909"/>
    </location>
</feature>
<evidence type="ECO:0000256" key="2">
    <source>
        <dbReference type="SAM" id="MobiDB-lite"/>
    </source>
</evidence>
<keyword evidence="3" id="KW-1133">Transmembrane helix</keyword>
<feature type="domain" description="Fibronectin type-III" evidence="4">
    <location>
        <begin position="2723"/>
        <end position="2815"/>
    </location>
</feature>
<proteinExistence type="predicted"/>
<dbReference type="Proteomes" id="UP001174909">
    <property type="component" value="Unassembled WGS sequence"/>
</dbReference>
<feature type="domain" description="Fibronectin type-III" evidence="4">
    <location>
        <begin position="1759"/>
        <end position="1849"/>
    </location>
</feature>
<keyword evidence="3" id="KW-0812">Transmembrane</keyword>
<feature type="domain" description="Fibronectin type-III" evidence="4">
    <location>
        <begin position="2338"/>
        <end position="2430"/>
    </location>
</feature>
<feature type="domain" description="Fibronectin type-III" evidence="4">
    <location>
        <begin position="319"/>
        <end position="411"/>
    </location>
</feature>
<keyword evidence="6" id="KW-1185">Reference proteome</keyword>
<keyword evidence="3" id="KW-0472">Membrane</keyword>
<feature type="domain" description="Fibronectin type-III" evidence="4">
    <location>
        <begin position="223"/>
        <end position="314"/>
    </location>
</feature>
<feature type="domain" description="Fibronectin type-III" evidence="4">
    <location>
        <begin position="1275"/>
        <end position="1367"/>
    </location>
</feature>
<dbReference type="PROSITE" id="PS50853">
    <property type="entry name" value="FN3"/>
    <property type="match status" value="32"/>
</dbReference>
<dbReference type="InterPro" id="IPR013783">
    <property type="entry name" value="Ig-like_fold"/>
</dbReference>
<feature type="domain" description="Fibronectin type-III" evidence="4">
    <location>
        <begin position="1950"/>
        <end position="2042"/>
    </location>
</feature>
<feature type="domain" description="Fibronectin type-III" evidence="4">
    <location>
        <begin position="2532"/>
        <end position="2623"/>
    </location>
</feature>
<dbReference type="InterPro" id="IPR036116">
    <property type="entry name" value="FN3_sf"/>
</dbReference>
<organism evidence="5 6">
    <name type="scientific">Geodia barretti</name>
    <name type="common">Barrett's horny sponge</name>
    <dbReference type="NCBI Taxonomy" id="519541"/>
    <lineage>
        <taxon>Eukaryota</taxon>
        <taxon>Metazoa</taxon>
        <taxon>Porifera</taxon>
        <taxon>Demospongiae</taxon>
        <taxon>Heteroscleromorpha</taxon>
        <taxon>Tetractinellida</taxon>
        <taxon>Astrophorina</taxon>
        <taxon>Geodiidae</taxon>
        <taxon>Geodia</taxon>
    </lineage>
</organism>
<protein>
    <submittedName>
        <fullName evidence="5">Phosphatidylinositol phosphatase PTPRQ</fullName>
    </submittedName>
</protein>
<feature type="domain" description="Fibronectin type-III" evidence="4">
    <location>
        <begin position="695"/>
        <end position="789"/>
    </location>
</feature>
<feature type="domain" description="Fibronectin type-III" evidence="4">
    <location>
        <begin position="2914"/>
        <end position="3009"/>
    </location>
</feature>
<comment type="caution">
    <text evidence="5">The sequence shown here is derived from an EMBL/GenBank/DDBJ whole genome shotgun (WGS) entry which is preliminary data.</text>
</comment>
<feature type="domain" description="Fibronectin type-III" evidence="4">
    <location>
        <begin position="791"/>
        <end position="885"/>
    </location>
</feature>
<feature type="domain" description="Fibronectin type-III" evidence="4">
    <location>
        <begin position="1468"/>
        <end position="1560"/>
    </location>
</feature>
<feature type="domain" description="Fibronectin type-III" evidence="4">
    <location>
        <begin position="602"/>
        <end position="693"/>
    </location>
</feature>
<feature type="domain" description="Fibronectin type-III" evidence="4">
    <location>
        <begin position="475"/>
        <end position="597"/>
    </location>
</feature>
<dbReference type="Gene3D" id="2.60.40.10">
    <property type="entry name" value="Immunoglobulins"/>
    <property type="match status" value="35"/>
</dbReference>
<sequence>MLMNVLLKMVDAIIHATTQLEALSADVTLDTHWPQMVEHAMNHHLYQGMCGCPVWVREYRVTASQSQFQEGNRFATEDEHSGTHQFTDLEEHTMYSFSVAASNTFGYGVASEPEDATTLQAAPSAAPLSVEVLSNSSYNITIQWSPPPEIDRNGVILYYQINVTETETGAEFTWTSSENNTTRDSLHPHYHYECRVAASTVVGIGPYSAVETVQTLPAVPTAAPAHVRVTSFDSTNISLVWEPPHFSDRNGDIVMYHIMVTEQESQTVSEYMTTSENYTLTNLHPHYNYNISIAAETVEVGPFTSGLLQQTMESVPSSAPGNFSMFATDATSLLLSWSELPLPDRNGIILEYTIHLTNVRTGEDTEYSAVTDPYTITNLHPDYTYRGKLAAVTVVGAGPFSSPLEVRLPEAAPSGTPTNFSVEEVLSRLVTLSWQHPLEEDRNGVITGFIMQLALTMAGMGPYTEAIYFTTLEDVPSPVNMIVMMAVLGTPTHLTIQWNPPVEPNGELLAYSVYCGVSAQQPLCDCDFSNTSPSCPCGDMSLNVSYHQQAVLPVALSQTEEIGGFLPYTNYTCFMTANTSAGESTPGISLSSVTDESWPEDPPQNVTILVISATVLHLSWRQPSTPNGVIVTYHITYNVSALEERTLDTSGTNITVTDLDEYTVYKFSLYASTRIGDGPFTIILGRTNESYPHSPPRDVQLLNVGKRSADVSWIPPLIQDHNGPLTHYEIQFIQSQLDSVPNVIIMSNNLSISYSDLEEFTNYAVVVAASTNTGIGPFSSPVTFTTQEDAPSSAPLLGAGYAHSSSVVTFNWTAPLPIDQNGVIDYYNVIVTEVPSGREWFLVAIDTEITLASLHPFYNYSCVVAAYTVDIGPFSQPFFILTGEEAPTAPPSRPQIVSYSSTSISLTWEPPPAEHINGILRYYTVVYTEQDTSLEFSVASNITSLQLMGLHPYFTYVIKVRAGTVSPGPLSDSQSVQLQEDAPSASVLNLSAQAVDSKTIFISWIPPLFIHQNGMIRSYTVFVTETNTGIMYNYSSSTTDVTVSQLHPYFTYSCAVSPVTVKPGPLSSPVYVTTHQDVPSGTVQDIEILELHSKTVILQWEPPEIEHQNGVITLYHVNIFAITLNDSVQLTFSNATGEVSNLSPYTNYQIGIAAATVVGVGPLSPPFNIRTEEDAPSSPPMDVEAVSLNSYTLSISWSSPSPEHANGVVQGYTVTLLETDTLDSITNATNQTSITLSSLIPSFTYVYTVAAATIELGPASPEMNITMPEDAPSGPPTNITAEIVQPNSVTLTWSPPEKRARNGIITEYIVNYVPFISDNSSSLLTDTQIIDIINLNPHTIYSFSVAARTAIGIGPFSTHLHVRTEETAPSSPPTNVTANTIDSTTVALSWVAPPPADHNGIIRYYAVNLTETDTGVQFQIESETTAKIISSLHPSYIYEVVVAAVTIAIGPYSVSVTFGLPEDAPSGPPTNFNVEALSSSSLQATWNVPLQEQQNGAITYYVVTVTNLNDGVEREDVVSNTSLMVFSLEPHTEYEVYVLAATTAGTGPPTNPLTVHTHEDAPTHGPTNLTVVDIGPTHIRIRWDHPPNDTHQGIVRLYKIYVSVEETEQTYFYTTTADNTELLLAYLHPYYTYHMRVAAVTVEEGNSTFLSAKTDESAPSGPPQNFEVAILNSASTNITWSSPVEEDTNGIIRHFVINITQDTGEVQLVTLSSQHLYHIARDLQPYTNYSISVAAVTVDIGSFSSEITVEMPEAAPILPPANVSILILNRRQILVSWTPPEKNARNGLIRMYIVNVTRVDSNEIYSETSDASNITLTVLPFRHYHISVAAVTVETGPFSDNVAVETPEDAPTAAPQHLEISNVTSTTLTLTWAEPDTEFHNGIIRHYTVVAMPLTLEIESVSVRTSNEEVEILGLHPFTTYSISIAAFTVGLGPSESINATTMESLPSGAATSVAVEPINSTTIHANWQPPLDVHKNGIILNYVVNISQIGYTLTNMYLEFSEQLTVGNLQPFSLYAISVAVENSVGVGPFSVPELVQTMEDAPSSPRYLRFSNLTSTSVHLWWDDPPPEDHNGIIRSYEIDVAENETGLVYHFTATDMQYMVQSLHPAYWYYVQVQAVTVEAGEPSEELIFKTLEDIPSYPPLNLSVYVQNSTHAMVMWEDPDQDQHNGVITDYRVKLIETDTLDTFPILTVILMPLMLPDLHPFYTYQLQVAAATSVGVGPYTQLFAFRMDEAAPSSPPQNVTVEPASSTAILISWEPPAIGDQNGHIRSYNIVVADTVSQTERMYTVGSEHTQILVNMLQPHRSYESSVAATTVATGVFSHPVVATTNQDVASEAPSGVSGWAVNSTSIYVTWSPLQEDLQNGIIVHYSLRLTEVASGRVITTERNATSVVVSSLHPHYAYEVTVAAATIVGNGPFSLGILVLTYSDGAPVNVEIESISSTSVTVSWGEPSLEEQNGVILAYFVSVVKDNEQLNVTTNFTAAYISHIPISPLKPFSEYNLSVAAVNINGTGPYSQHIPFTTAQAAPGAPPVGLRAENVSSRAMSLTWEPPPISSHNGVIQEFRLHVLENNTNTETYYNSLSTEMTLNNLHPYYNYLMSVAAATVDIGPYETIDIMTLEEAPSGPPQQLQVLSVTSTNVTLSWVPPSLQQQNGVIRNYTVNICHPKTDNCWSELSGNTQYTVSELHPFYTYHINVAAITVDSGPPTGYKSVTCLEDAPSGPPTNVTVEALSSSSLHMIWSEPEPESTNGIIREYEVIVRRFQNGSSSLMYSVVDNELIIQLLTPFSDYECSVAAVTVKRGPHSIPVSAQTLQDAPYGPPLNVSIEILSSSSINVSWSPPMQHLQNGIIQEYILSIWIGDSITTKHTNVSYAIIEYLHPHYTYNVALAAFTVASGPFSIATNFTMPQDVPSSGPENVEAVSLSPYNIELHWEPPYIEDQNGNIVSYYISVTHISTGEKQSFETSGDSFFFSGNNFHPYYTYNITIYAVTVGIGPAPSSPPLNVSAEPISSTVATLTWQPPDPENRNGRVRGYSIIRVTLPTGDLHQLMTSNSEMVLEDLHPYTNYFVVIAAKTVSLGPFSPQEFINMPEAGPSAPVQNISLRVLSATSVGVRWLPPPIDSWNGIIRNYTINVDHVESVHSAENNSLELHNLSFTQVHPSRDNPLSNSGDPHLVSLPLLFESVIIRNLQESQVYQFSIAMANSVGWGEESLPIIQELPGSEPSGAPDSIQVRVLSSSSVEVHWEPPSFIHHNGIIIGYWVEVTHGMTPPQSVFNETTDKLTIVVDGLEGFTDYYITITAENSDGRGPSSIPIHFKTLEDVPSVPVNVTVRQVGMTSVSVSWGVPEHPNGVIVHYIVWYAPALDKNDEMVNNTITVDAQHTLLTVENLTVGFSYIFKVRAETTAGVGIYSEVITITLDTNYLVTVEETFSQSQLEDNGAIIVASLVAFGGWIFAVISTATVFCMCYMRYMHHKRNRPAYRIRYFNRPTEENIYDEINMQSETYQNQEANREGASGTDCEKSTAL</sequence>
<evidence type="ECO:0000313" key="5">
    <source>
        <dbReference type="EMBL" id="CAI8023719.1"/>
    </source>
</evidence>
<reference evidence="5" key="1">
    <citation type="submission" date="2023-03" db="EMBL/GenBank/DDBJ databases">
        <authorList>
            <person name="Steffen K."/>
            <person name="Cardenas P."/>
        </authorList>
    </citation>
    <scope>NUCLEOTIDE SEQUENCE</scope>
</reference>
<feature type="domain" description="Fibronectin type-III" evidence="4">
    <location>
        <begin position="1372"/>
        <end position="1463"/>
    </location>
</feature>
<dbReference type="InterPro" id="IPR050713">
    <property type="entry name" value="RTP_Phos/Ushers"/>
</dbReference>
<feature type="region of interest" description="Disordered" evidence="2">
    <location>
        <begin position="3503"/>
        <end position="3523"/>
    </location>
</feature>
<dbReference type="GO" id="GO:0016020">
    <property type="term" value="C:membrane"/>
    <property type="evidence" value="ECO:0007669"/>
    <property type="project" value="UniProtKB-SubCell"/>
</dbReference>
<keyword evidence="1" id="KW-0677">Repeat</keyword>
<feature type="transmembrane region" description="Helical" evidence="3">
    <location>
        <begin position="3438"/>
        <end position="3466"/>
    </location>
</feature>
<feature type="domain" description="Fibronectin type-III" evidence="4">
    <location>
        <begin position="1662"/>
        <end position="1754"/>
    </location>
</feature>
<evidence type="ECO:0000256" key="3">
    <source>
        <dbReference type="SAM" id="Phobius"/>
    </source>
</evidence>
<feature type="domain" description="Fibronectin type-III" evidence="4">
    <location>
        <begin position="1179"/>
        <end position="1270"/>
    </location>
</feature>
<feature type="domain" description="Fibronectin type-III" evidence="4">
    <location>
        <begin position="3225"/>
        <end position="3319"/>
    </location>
</feature>
<feature type="domain" description="Fibronectin type-III" evidence="4">
    <location>
        <begin position="3096"/>
        <end position="3220"/>
    </location>
</feature>
<feature type="domain" description="Fibronectin type-III" evidence="4">
    <location>
        <begin position="986"/>
        <end position="1077"/>
    </location>
</feature>
<feature type="domain" description="Fibronectin type-III" evidence="4">
    <location>
        <begin position="1082"/>
        <end position="1174"/>
    </location>
</feature>
<feature type="domain" description="Fibronectin type-III" evidence="4">
    <location>
        <begin position="126"/>
        <end position="218"/>
    </location>
</feature>
<dbReference type="PANTHER" id="PTHR46957:SF3">
    <property type="entry name" value="CYTOKINE RECEPTOR"/>
    <property type="match status" value="1"/>
</dbReference>
<feature type="domain" description="Fibronectin type-III" evidence="4">
    <location>
        <begin position="2240"/>
        <end position="2333"/>
    </location>
</feature>
<feature type="domain" description="Fibronectin type-III" evidence="4">
    <location>
        <begin position="2142"/>
        <end position="2235"/>
    </location>
</feature>
<name>A0AA35S690_GEOBA</name>